<dbReference type="PANTHER" id="PTHR34308:SF1">
    <property type="entry name" value="COBALAMIN BIOSYNTHESIS PROTEIN CBIB"/>
    <property type="match status" value="1"/>
</dbReference>
<comment type="similarity">
    <text evidence="3 9">Belongs to the CobD/CbiB family.</text>
</comment>
<sequence>MILHHLLSITFALIIDRLIGDPPTWPHPVKMIGSLILRLERFLNKGKHRKAKGTVLLILILVIVFLVTWGIVLAAYQIHNILGIAVEAMLIATTIAQKGLKEAALGVYQPLKDGNMEKAKQRVSMIVGRDTANLDEGEITRATVETVAENCSDGITAPLFWACIGGAPLAMAYRAVNTCDSMVGYKNDQYLYFGWASARFDDVVNWIPSRLTGFCMMMANRSNILLKRQALSQLRQEAKKHPSPNSGWGEAAVAILLGVQLGGVNYYKGIKSERERMGQAIHQLQKEHIIQTNRIMTHTVWLFFILLWIGGGCIALTSTWS</sequence>
<protein>
    <recommendedName>
        <fullName evidence="9">Cobalamin biosynthesis protein CobD</fullName>
    </recommendedName>
</protein>
<evidence type="ECO:0000256" key="2">
    <source>
        <dbReference type="ARBA" id="ARBA00004953"/>
    </source>
</evidence>
<feature type="transmembrane region" description="Helical" evidence="9">
    <location>
        <begin position="300"/>
        <end position="320"/>
    </location>
</feature>
<accession>A0AAC9IZ45</accession>
<dbReference type="GO" id="GO:0005886">
    <property type="term" value="C:plasma membrane"/>
    <property type="evidence" value="ECO:0007669"/>
    <property type="project" value="UniProtKB-SubCell"/>
</dbReference>
<keyword evidence="4 9" id="KW-1003">Cell membrane</keyword>
<dbReference type="Proteomes" id="UP000182945">
    <property type="component" value="Chromosome"/>
</dbReference>
<evidence type="ECO:0000256" key="8">
    <source>
        <dbReference type="ARBA" id="ARBA00023136"/>
    </source>
</evidence>
<evidence type="ECO:0000256" key="7">
    <source>
        <dbReference type="ARBA" id="ARBA00022989"/>
    </source>
</evidence>
<gene>
    <name evidence="9" type="primary">cobD</name>
    <name evidence="10" type="ORF">BME96_05410</name>
</gene>
<dbReference type="RefSeq" id="WP_071648525.1">
    <property type="nucleotide sequence ID" value="NZ_CP017962.1"/>
</dbReference>
<dbReference type="GO" id="GO:0015420">
    <property type="term" value="F:ABC-type vitamin B12 transporter activity"/>
    <property type="evidence" value="ECO:0007669"/>
    <property type="project" value="UniProtKB-UniRule"/>
</dbReference>
<dbReference type="AlphaFoldDB" id="A0AAC9IZ45"/>
<dbReference type="Pfam" id="PF03186">
    <property type="entry name" value="CobD_Cbib"/>
    <property type="match status" value="1"/>
</dbReference>
<keyword evidence="6 9" id="KW-0812">Transmembrane</keyword>
<keyword evidence="7 9" id="KW-1133">Transmembrane helix</keyword>
<organism evidence="10 11">
    <name type="scientific">Virgibacillus halodenitrificans</name>
    <name type="common">Bacillus halodenitrificans</name>
    <dbReference type="NCBI Taxonomy" id="1482"/>
    <lineage>
        <taxon>Bacteria</taxon>
        <taxon>Bacillati</taxon>
        <taxon>Bacillota</taxon>
        <taxon>Bacilli</taxon>
        <taxon>Bacillales</taxon>
        <taxon>Bacillaceae</taxon>
        <taxon>Virgibacillus</taxon>
    </lineage>
</organism>
<evidence type="ECO:0000256" key="4">
    <source>
        <dbReference type="ARBA" id="ARBA00022475"/>
    </source>
</evidence>
<dbReference type="GO" id="GO:0048472">
    <property type="term" value="F:threonine-phosphate decarboxylase activity"/>
    <property type="evidence" value="ECO:0007669"/>
    <property type="project" value="InterPro"/>
</dbReference>
<dbReference type="HAMAP" id="MF_00024">
    <property type="entry name" value="CobD_CbiB"/>
    <property type="match status" value="1"/>
</dbReference>
<dbReference type="KEGG" id="vhl:BME96_05410"/>
<name>A0AAC9IZ45_VIRHA</name>
<dbReference type="PANTHER" id="PTHR34308">
    <property type="entry name" value="COBALAMIN BIOSYNTHESIS PROTEIN CBIB"/>
    <property type="match status" value="1"/>
</dbReference>
<evidence type="ECO:0000313" key="11">
    <source>
        <dbReference type="Proteomes" id="UP000182945"/>
    </source>
</evidence>
<evidence type="ECO:0000256" key="1">
    <source>
        <dbReference type="ARBA" id="ARBA00004651"/>
    </source>
</evidence>
<comment type="function">
    <text evidence="9">Converts cobyric acid to cobinamide by the addition of aminopropanol on the F carboxylic group.</text>
</comment>
<comment type="pathway">
    <text evidence="2 9">Cofactor biosynthesis; adenosylcobalamin biosynthesis.</text>
</comment>
<evidence type="ECO:0000256" key="5">
    <source>
        <dbReference type="ARBA" id="ARBA00022573"/>
    </source>
</evidence>
<proteinExistence type="inferred from homology"/>
<comment type="subcellular location">
    <subcellularLocation>
        <location evidence="1 9">Cell membrane</location>
        <topology evidence="1 9">Multi-pass membrane protein</topology>
    </subcellularLocation>
</comment>
<keyword evidence="5 9" id="KW-0169">Cobalamin biosynthesis</keyword>
<evidence type="ECO:0000313" key="10">
    <source>
        <dbReference type="EMBL" id="APC47637.1"/>
    </source>
</evidence>
<evidence type="ECO:0000256" key="9">
    <source>
        <dbReference type="HAMAP-Rule" id="MF_00024"/>
    </source>
</evidence>
<dbReference type="GO" id="GO:0009236">
    <property type="term" value="P:cobalamin biosynthetic process"/>
    <property type="evidence" value="ECO:0007669"/>
    <property type="project" value="UniProtKB-UniRule"/>
</dbReference>
<dbReference type="InterPro" id="IPR004485">
    <property type="entry name" value="Cobalamin_biosynth_CobD/CbiB"/>
</dbReference>
<comment type="caution">
    <text evidence="9">Lacks conserved residue(s) required for the propagation of feature annotation.</text>
</comment>
<dbReference type="GeneID" id="71513822"/>
<evidence type="ECO:0000256" key="3">
    <source>
        <dbReference type="ARBA" id="ARBA00006263"/>
    </source>
</evidence>
<keyword evidence="8 9" id="KW-0472">Membrane</keyword>
<reference evidence="10 11" key="1">
    <citation type="submission" date="2016-11" db="EMBL/GenBank/DDBJ databases">
        <title>Complete genome sequencing of Virgibacillus halodenitrificans PDB-F2.</title>
        <authorList>
            <person name="Sun Z."/>
            <person name="Zhou Y."/>
            <person name="Li H."/>
        </authorList>
    </citation>
    <scope>NUCLEOTIDE SEQUENCE [LARGE SCALE GENOMIC DNA]</scope>
    <source>
        <strain evidence="10 11">PDB-F2</strain>
    </source>
</reference>
<dbReference type="EMBL" id="CP017962">
    <property type="protein sequence ID" value="APC47637.1"/>
    <property type="molecule type" value="Genomic_DNA"/>
</dbReference>
<feature type="transmembrane region" description="Helical" evidence="9">
    <location>
        <begin position="55"/>
        <end position="76"/>
    </location>
</feature>
<dbReference type="NCBIfam" id="TIGR00380">
    <property type="entry name" value="cobal_cbiB"/>
    <property type="match status" value="1"/>
</dbReference>
<evidence type="ECO:0000256" key="6">
    <source>
        <dbReference type="ARBA" id="ARBA00022692"/>
    </source>
</evidence>